<evidence type="ECO:0000313" key="6">
    <source>
        <dbReference type="Proteomes" id="UP001480973"/>
    </source>
</evidence>
<dbReference type="InterPro" id="IPR001387">
    <property type="entry name" value="Cro/C1-type_HTH"/>
</dbReference>
<keyword evidence="3" id="KW-1133">Transmembrane helix</keyword>
<feature type="domain" description="HTH cro/C1-type" evidence="4">
    <location>
        <begin position="10"/>
        <end position="64"/>
    </location>
</feature>
<feature type="coiled-coil region" evidence="2">
    <location>
        <begin position="81"/>
        <end position="108"/>
    </location>
</feature>
<reference evidence="5 6" key="1">
    <citation type="submission" date="2024-03" db="EMBL/GenBank/DDBJ databases">
        <title>Human intestinal bacterial collection.</title>
        <authorList>
            <person name="Pauvert C."/>
            <person name="Hitch T.C.A."/>
            <person name="Clavel T."/>
        </authorList>
    </citation>
    <scope>NUCLEOTIDE SEQUENCE [LARGE SCALE GENOMIC DNA]</scope>
    <source>
        <strain evidence="5 6">CLA-JM-H10</strain>
    </source>
</reference>
<proteinExistence type="predicted"/>
<comment type="caution">
    <text evidence="5">The sequence shown here is derived from an EMBL/GenBank/DDBJ whole genome shotgun (WGS) entry which is preliminary data.</text>
</comment>
<keyword evidence="1" id="KW-0238">DNA-binding</keyword>
<dbReference type="PANTHER" id="PTHR46558">
    <property type="entry name" value="TRACRIPTIONAL REGULATORY PROTEIN-RELATED-RELATED"/>
    <property type="match status" value="1"/>
</dbReference>
<dbReference type="Gene3D" id="1.10.260.40">
    <property type="entry name" value="lambda repressor-like DNA-binding domains"/>
    <property type="match status" value="1"/>
</dbReference>
<protein>
    <submittedName>
        <fullName evidence="5">Helix-turn-helix transcriptional regulator</fullName>
    </submittedName>
</protein>
<name>A0ABV1GSZ9_9FIRM</name>
<sequence length="189" mass="21002">MDSEKMGKYIAKLRKQKNMTQKELADKINVTDKAVSKWERGKGIPDIVNLEELANVFGITIVELINSGKDNADADKNYADCEEEKRELALYKEEIEKYNMRRKKLHKSITIICVAVGIALITAGIYFLKNPYMQTSEAVRGSIDGPTAVYFVKKQPAVGNVISCITGIVCIAAGVALTVKDTRNTSKIR</sequence>
<evidence type="ECO:0000256" key="1">
    <source>
        <dbReference type="ARBA" id="ARBA00023125"/>
    </source>
</evidence>
<keyword evidence="3" id="KW-0472">Membrane</keyword>
<dbReference type="PROSITE" id="PS50943">
    <property type="entry name" value="HTH_CROC1"/>
    <property type="match status" value="1"/>
</dbReference>
<dbReference type="PANTHER" id="PTHR46558:SF11">
    <property type="entry name" value="HTH-TYPE TRANSCRIPTIONAL REGULATOR XRE"/>
    <property type="match status" value="1"/>
</dbReference>
<dbReference type="EMBL" id="JBBMES010000036">
    <property type="protein sequence ID" value="MEQ2536361.1"/>
    <property type="molecule type" value="Genomic_DNA"/>
</dbReference>
<evidence type="ECO:0000256" key="3">
    <source>
        <dbReference type="SAM" id="Phobius"/>
    </source>
</evidence>
<accession>A0ABV1GSZ9</accession>
<evidence type="ECO:0000259" key="4">
    <source>
        <dbReference type="PROSITE" id="PS50943"/>
    </source>
</evidence>
<dbReference type="SMART" id="SM00530">
    <property type="entry name" value="HTH_XRE"/>
    <property type="match status" value="1"/>
</dbReference>
<dbReference type="SUPFAM" id="SSF47413">
    <property type="entry name" value="lambda repressor-like DNA-binding domains"/>
    <property type="match status" value="1"/>
</dbReference>
<evidence type="ECO:0000313" key="5">
    <source>
        <dbReference type="EMBL" id="MEQ2536361.1"/>
    </source>
</evidence>
<keyword evidence="6" id="KW-1185">Reference proteome</keyword>
<dbReference type="Proteomes" id="UP001480973">
    <property type="component" value="Unassembled WGS sequence"/>
</dbReference>
<organism evidence="5 6">
    <name type="scientific">Lachnospira intestinalis</name>
    <dbReference type="NCBI Taxonomy" id="3133158"/>
    <lineage>
        <taxon>Bacteria</taxon>
        <taxon>Bacillati</taxon>
        <taxon>Bacillota</taxon>
        <taxon>Clostridia</taxon>
        <taxon>Lachnospirales</taxon>
        <taxon>Lachnospiraceae</taxon>
        <taxon>Lachnospira</taxon>
    </lineage>
</organism>
<keyword evidence="3" id="KW-0812">Transmembrane</keyword>
<dbReference type="InterPro" id="IPR010982">
    <property type="entry name" value="Lambda_DNA-bd_dom_sf"/>
</dbReference>
<feature type="transmembrane region" description="Helical" evidence="3">
    <location>
        <begin position="109"/>
        <end position="128"/>
    </location>
</feature>
<gene>
    <name evidence="5" type="ORF">WMO38_14825</name>
</gene>
<dbReference type="Pfam" id="PF01381">
    <property type="entry name" value="HTH_3"/>
    <property type="match status" value="1"/>
</dbReference>
<evidence type="ECO:0000256" key="2">
    <source>
        <dbReference type="SAM" id="Coils"/>
    </source>
</evidence>
<feature type="transmembrane region" description="Helical" evidence="3">
    <location>
        <begin position="157"/>
        <end position="179"/>
    </location>
</feature>
<dbReference type="CDD" id="cd00093">
    <property type="entry name" value="HTH_XRE"/>
    <property type="match status" value="1"/>
</dbReference>
<keyword evidence="2" id="KW-0175">Coiled coil</keyword>